<proteinExistence type="predicted"/>
<organism evidence="3 4">
    <name type="scientific">Ramlibacter tataouinensis (strain ATCC BAA-407 / DSM 14655 / LMG 21543 / TTB310)</name>
    <dbReference type="NCBI Taxonomy" id="365046"/>
    <lineage>
        <taxon>Bacteria</taxon>
        <taxon>Pseudomonadati</taxon>
        <taxon>Pseudomonadota</taxon>
        <taxon>Betaproteobacteria</taxon>
        <taxon>Burkholderiales</taxon>
        <taxon>Comamonadaceae</taxon>
        <taxon>Ramlibacter</taxon>
    </lineage>
</organism>
<reference evidence="4" key="1">
    <citation type="submission" date="2006-01" db="EMBL/GenBank/DDBJ databases">
        <title>Genome of the cyst-dividing bacterium Ramlibacter tataouinensis.</title>
        <authorList>
            <person name="Barakat M."/>
            <person name="Ortet P."/>
            <person name="De Luca G."/>
            <person name="Jourlin-Castelli C."/>
            <person name="Ansaldi M."/>
            <person name="Py B."/>
            <person name="Fichant G."/>
            <person name="Coutinho P."/>
            <person name="Voulhoux R."/>
            <person name="Bastien O."/>
            <person name="Roy S."/>
            <person name="Marechal E."/>
            <person name="Henrissat B."/>
            <person name="Quentin Y."/>
            <person name="Noirot P."/>
            <person name="Filloux A."/>
            <person name="Mejean V."/>
            <person name="DuBow M."/>
            <person name="Barras F."/>
            <person name="Heulin T."/>
        </authorList>
    </citation>
    <scope>NUCLEOTIDE SEQUENCE [LARGE SCALE GENOMIC DNA]</scope>
    <source>
        <strain evidence="4">ATCC BAA-407 / DSM 14655 / LMG 21543 / TTB310</strain>
    </source>
</reference>
<dbReference type="STRING" id="365046.Rta_06330"/>
<evidence type="ECO:0000313" key="4">
    <source>
        <dbReference type="Proteomes" id="UP000008385"/>
    </source>
</evidence>
<name>F5XWV0_RAMTT</name>
<gene>
    <name evidence="3" type="ordered locus">Rta_06330</name>
</gene>
<evidence type="ECO:0000256" key="1">
    <source>
        <dbReference type="SAM" id="MobiDB-lite"/>
    </source>
</evidence>
<evidence type="ECO:0000259" key="2">
    <source>
        <dbReference type="Pfam" id="PF09557"/>
    </source>
</evidence>
<keyword evidence="4" id="KW-1185">Reference proteome</keyword>
<dbReference type="InterPro" id="IPR019060">
    <property type="entry name" value="DUF2382"/>
</dbReference>
<dbReference type="HOGENOM" id="CLU_038450_0_0_4"/>
<dbReference type="PATRIC" id="fig|365046.3.peg.648"/>
<dbReference type="InterPro" id="IPR052967">
    <property type="entry name" value="Stress_Response_Assoc"/>
</dbReference>
<feature type="domain" description="DUF2382" evidence="2">
    <location>
        <begin position="226"/>
        <end position="336"/>
    </location>
</feature>
<dbReference type="PANTHER" id="PTHR38463">
    <property type="entry name" value="STRESS RESPONSE PROTEIN YSNF"/>
    <property type="match status" value="1"/>
</dbReference>
<dbReference type="RefSeq" id="WP_013899944.1">
    <property type="nucleotide sequence ID" value="NC_015677.1"/>
</dbReference>
<accession>F5XWV0</accession>
<dbReference type="AlphaFoldDB" id="F5XWV0"/>
<dbReference type="KEGG" id="rta:Rta_06330"/>
<dbReference type="Pfam" id="PF09557">
    <property type="entry name" value="DUF2382"/>
    <property type="match status" value="1"/>
</dbReference>
<sequence>MEDRDIKKGTGAGAAVGAAAGGVAGGAAAGAAVGGVTGPVGAALGAAVGAGLGAVTGGTAAATDDGLSRDNGSIHTVIGAFDDASSAQRAVERLVQAGFQRDDVHLQHQQGSELTGQQREVDAPMKRRGFFASLFGMDDAEDRRVQQNPYAEHAYTYDEAVRRGSAVVVVDVQDEPQADQAAALLHELGAVDVDERSKQWRAEGWQPPQLGVQQNVARSDGQDKVLDVVEEQLQVGKRALDRGGVRVVQRVSSKPVRELIRLREEHAVVERRAVNRPATGEELSNFRESAVEVREMVEQPVVAKTARVVEEVVVGKEVREREEVVEDTVRRKDVVVERVAGQAGRDTARERAAAADESPLATRKSGGTDKPTL</sequence>
<evidence type="ECO:0000313" key="3">
    <source>
        <dbReference type="EMBL" id="AEG91711.1"/>
    </source>
</evidence>
<protein>
    <recommendedName>
        <fullName evidence="2">DUF2382 domain-containing protein</fullName>
    </recommendedName>
</protein>
<feature type="region of interest" description="Disordered" evidence="1">
    <location>
        <begin position="340"/>
        <end position="373"/>
    </location>
</feature>
<dbReference type="Proteomes" id="UP000008385">
    <property type="component" value="Chromosome"/>
</dbReference>
<dbReference type="eggNOG" id="COG3861">
    <property type="taxonomic scope" value="Bacteria"/>
</dbReference>
<dbReference type="EMBL" id="CP000245">
    <property type="protein sequence ID" value="AEG91711.1"/>
    <property type="molecule type" value="Genomic_DNA"/>
</dbReference>
<dbReference type="PANTHER" id="PTHR38463:SF1">
    <property type="entry name" value="STRESS RESPONSE PROTEIN YSNF"/>
    <property type="match status" value="1"/>
</dbReference>
<reference evidence="3 4" key="2">
    <citation type="journal article" date="2011" name="PLoS ONE">
        <title>The Cyst-Dividing Bacterium Ramlibacter tataouinensis TTB310 Genome Reveals a Well-Stocked Toolbox for Adaptation to a Desert Environment.</title>
        <authorList>
            <person name="De Luca G."/>
            <person name="Barakat M."/>
            <person name="Ortet P."/>
            <person name="Fochesato S."/>
            <person name="Jourlin-Castelli C."/>
            <person name="Ansaldi M."/>
            <person name="Py B."/>
            <person name="Fichant G."/>
            <person name="Coutinho P.M."/>
            <person name="Voulhoux R."/>
            <person name="Bastien O."/>
            <person name="Marechal E."/>
            <person name="Henrissat B."/>
            <person name="Quentin Y."/>
            <person name="Noirot P."/>
            <person name="Filloux A."/>
            <person name="Mejean V."/>
            <person name="Dubow M.S."/>
            <person name="Barras F."/>
            <person name="Barbe V."/>
            <person name="Weissenbach J."/>
            <person name="Mihalcescu I."/>
            <person name="Vermeglio A."/>
            <person name="Achouak W."/>
            <person name="Heulin T."/>
        </authorList>
    </citation>
    <scope>NUCLEOTIDE SEQUENCE [LARGE SCALE GENOMIC DNA]</scope>
    <source>
        <strain evidence="4">ATCC BAA-407 / DSM 14655 / LMG 21543 / TTB310</strain>
    </source>
</reference>